<evidence type="ECO:0000256" key="7">
    <source>
        <dbReference type="RuleBase" id="RU003792"/>
    </source>
</evidence>
<evidence type="ECO:0000313" key="10">
    <source>
        <dbReference type="Proteomes" id="UP001199355"/>
    </source>
</evidence>
<dbReference type="InterPro" id="IPR020094">
    <property type="entry name" value="TruA/RsuA/RluB/E/F_N"/>
</dbReference>
<dbReference type="InterPro" id="IPR001406">
    <property type="entry name" value="PsdUridine_synth_TruA"/>
</dbReference>
<comment type="function">
    <text evidence="4">Formation of pseudouridine at positions 38, 39 and 40 in the anticodon stem and loop of transfer RNAs.</text>
</comment>
<reference evidence="9 10" key="1">
    <citation type="submission" date="2021-10" db="EMBL/GenBank/DDBJ databases">
        <title>Anaerobic single-cell dispensing facilitates the cultivation of human gut bacteria.</title>
        <authorList>
            <person name="Afrizal A."/>
        </authorList>
    </citation>
    <scope>NUCLEOTIDE SEQUENCE [LARGE SCALE GENOMIC DNA]</scope>
    <source>
        <strain evidence="9 10">CLA-AA-H244</strain>
    </source>
</reference>
<evidence type="ECO:0000256" key="1">
    <source>
        <dbReference type="ARBA" id="ARBA00009375"/>
    </source>
</evidence>
<dbReference type="Gene3D" id="3.30.70.660">
    <property type="entry name" value="Pseudouridine synthase I, catalytic domain, C-terminal subdomain"/>
    <property type="match status" value="1"/>
</dbReference>
<evidence type="ECO:0000256" key="6">
    <source>
        <dbReference type="PIRSR" id="PIRSR001430-2"/>
    </source>
</evidence>
<comment type="caution">
    <text evidence="9">The sequence shown here is derived from an EMBL/GenBank/DDBJ whole genome shotgun (WGS) entry which is preliminary data.</text>
</comment>
<comment type="catalytic activity">
    <reaction evidence="4 7">
        <text>uridine(38/39/40) in tRNA = pseudouridine(38/39/40) in tRNA</text>
        <dbReference type="Rhea" id="RHEA:22376"/>
        <dbReference type="Rhea" id="RHEA-COMP:10085"/>
        <dbReference type="Rhea" id="RHEA-COMP:10087"/>
        <dbReference type="ChEBI" id="CHEBI:65314"/>
        <dbReference type="ChEBI" id="CHEBI:65315"/>
        <dbReference type="EC" id="5.4.99.12"/>
    </reaction>
</comment>
<dbReference type="EC" id="5.4.99.12" evidence="4"/>
<feature type="active site" description="Nucleophile" evidence="4 5">
    <location>
        <position position="57"/>
    </location>
</feature>
<dbReference type="CDD" id="cd02570">
    <property type="entry name" value="PseudoU_synth_EcTruA"/>
    <property type="match status" value="1"/>
</dbReference>
<dbReference type="GO" id="GO:0031119">
    <property type="term" value="P:tRNA pseudouridine synthesis"/>
    <property type="evidence" value="ECO:0007669"/>
    <property type="project" value="UniProtKB-UniRule"/>
</dbReference>
<evidence type="ECO:0000256" key="4">
    <source>
        <dbReference type="HAMAP-Rule" id="MF_00171"/>
    </source>
</evidence>
<proteinExistence type="inferred from homology"/>
<evidence type="ECO:0000256" key="2">
    <source>
        <dbReference type="ARBA" id="ARBA00022694"/>
    </source>
</evidence>
<name>A0AAE3ASZ3_9FIRM</name>
<dbReference type="SUPFAM" id="SSF55120">
    <property type="entry name" value="Pseudouridine synthase"/>
    <property type="match status" value="1"/>
</dbReference>
<evidence type="ECO:0000256" key="5">
    <source>
        <dbReference type="PIRSR" id="PIRSR001430-1"/>
    </source>
</evidence>
<evidence type="ECO:0000259" key="8">
    <source>
        <dbReference type="Pfam" id="PF01416"/>
    </source>
</evidence>
<dbReference type="InterPro" id="IPR020095">
    <property type="entry name" value="PsdUridine_synth_TruA_C"/>
</dbReference>
<dbReference type="Gene3D" id="3.30.70.580">
    <property type="entry name" value="Pseudouridine synthase I, catalytic domain, N-terminal subdomain"/>
    <property type="match status" value="1"/>
</dbReference>
<comment type="similarity">
    <text evidence="1 4 7">Belongs to the tRNA pseudouridine synthase TruA family.</text>
</comment>
<dbReference type="PANTHER" id="PTHR11142">
    <property type="entry name" value="PSEUDOURIDYLATE SYNTHASE"/>
    <property type="match status" value="1"/>
</dbReference>
<dbReference type="PANTHER" id="PTHR11142:SF0">
    <property type="entry name" value="TRNA PSEUDOURIDINE SYNTHASE-LIKE 1"/>
    <property type="match status" value="1"/>
</dbReference>
<comment type="caution">
    <text evidence="4">Lacks conserved residue(s) required for the propagation of feature annotation.</text>
</comment>
<keyword evidence="2 4" id="KW-0819">tRNA processing</keyword>
<dbReference type="AlphaFoldDB" id="A0AAE3ASZ3"/>
<evidence type="ECO:0000313" key="9">
    <source>
        <dbReference type="EMBL" id="MCC2167174.1"/>
    </source>
</evidence>
<dbReference type="NCBIfam" id="TIGR00071">
    <property type="entry name" value="hisT_truA"/>
    <property type="match status" value="1"/>
</dbReference>
<comment type="subunit">
    <text evidence="4">Homodimer.</text>
</comment>
<dbReference type="PIRSF" id="PIRSF001430">
    <property type="entry name" value="tRNA_psdUrid_synth"/>
    <property type="match status" value="1"/>
</dbReference>
<keyword evidence="10" id="KW-1185">Reference proteome</keyword>
<dbReference type="Pfam" id="PF01416">
    <property type="entry name" value="PseudoU_synth_1"/>
    <property type="match status" value="2"/>
</dbReference>
<feature type="binding site" evidence="4 6">
    <location>
        <position position="115"/>
    </location>
    <ligand>
        <name>substrate</name>
    </ligand>
</feature>
<feature type="domain" description="Pseudouridine synthase I TruA alpha/beta" evidence="8">
    <location>
        <begin position="12"/>
        <end position="106"/>
    </location>
</feature>
<dbReference type="HAMAP" id="MF_00171">
    <property type="entry name" value="TruA"/>
    <property type="match status" value="1"/>
</dbReference>
<feature type="domain" description="Pseudouridine synthase I TruA alpha/beta" evidence="8">
    <location>
        <begin position="148"/>
        <end position="249"/>
    </location>
</feature>
<protein>
    <recommendedName>
        <fullName evidence="4">tRNA pseudouridine synthase A</fullName>
        <ecNumber evidence="4">5.4.99.12</ecNumber>
    </recommendedName>
    <alternativeName>
        <fullName evidence="4">tRNA pseudouridine(38-40) synthase</fullName>
    </alternativeName>
    <alternativeName>
        <fullName evidence="4">tRNA pseudouridylate synthase I</fullName>
    </alternativeName>
    <alternativeName>
        <fullName evidence="4">tRNA-uridine isomerase I</fullName>
    </alternativeName>
</protein>
<sequence length="250" mass="28474">MEIRKKRRICLVVAYDGTNYQGWQIQQNGNTIEAELNRALSALTKEPIEVSGASRTDSGVHARCNYAVFDTAVRMPGDKFSYALNQRLPEDIRVRKSYEVSPDWHPRKCSSKKTYEYRIFNDEFPDPLCRLYTHFTYTKLDTDRMNTAAGYLIGEHDFKSFCSIHTQTETTVRTITDLSVKKEGSLITIRVTGTGFLYNMVRIIAGTLIEVGNGKYPPEHIKEILQHCDRSCAGPTAPARGLTLVEYEFL</sequence>
<dbReference type="InterPro" id="IPR020103">
    <property type="entry name" value="PsdUridine_synth_cat_dom_sf"/>
</dbReference>
<dbReference type="Proteomes" id="UP001199355">
    <property type="component" value="Unassembled WGS sequence"/>
</dbReference>
<dbReference type="FunFam" id="3.30.70.580:FF:000001">
    <property type="entry name" value="tRNA pseudouridine synthase A"/>
    <property type="match status" value="1"/>
</dbReference>
<keyword evidence="3 4" id="KW-0413">Isomerase</keyword>
<organism evidence="9 10">
    <name type="scientific">Gallintestinimicrobium propionicum</name>
    <dbReference type="NCBI Taxonomy" id="2981770"/>
    <lineage>
        <taxon>Bacteria</taxon>
        <taxon>Bacillati</taxon>
        <taxon>Bacillota</taxon>
        <taxon>Clostridia</taxon>
        <taxon>Lachnospirales</taxon>
        <taxon>Lachnospiraceae</taxon>
        <taxon>Gallintestinimicrobium</taxon>
    </lineage>
</organism>
<dbReference type="InterPro" id="IPR020097">
    <property type="entry name" value="PsdUridine_synth_TruA_a/b_dom"/>
</dbReference>
<gene>
    <name evidence="4 9" type="primary">truA</name>
    <name evidence="9" type="ORF">LKD45_05600</name>
</gene>
<dbReference type="GO" id="GO:0003723">
    <property type="term" value="F:RNA binding"/>
    <property type="evidence" value="ECO:0007669"/>
    <property type="project" value="InterPro"/>
</dbReference>
<accession>A0AAE3ASZ3</accession>
<evidence type="ECO:0000256" key="3">
    <source>
        <dbReference type="ARBA" id="ARBA00023235"/>
    </source>
</evidence>
<dbReference type="GO" id="GO:0160147">
    <property type="term" value="F:tRNA pseudouridine(38-40) synthase activity"/>
    <property type="evidence" value="ECO:0007669"/>
    <property type="project" value="UniProtKB-EC"/>
</dbReference>
<dbReference type="EMBL" id="JAJEQF010000009">
    <property type="protein sequence ID" value="MCC2167174.1"/>
    <property type="molecule type" value="Genomic_DNA"/>
</dbReference>